<feature type="binding site" evidence="5">
    <location>
        <position position="286"/>
    </location>
    <ligand>
        <name>pyridoxal 5'-phosphate</name>
        <dbReference type="ChEBI" id="CHEBI:597326"/>
    </ligand>
</feature>
<dbReference type="Gene3D" id="3.40.640.10">
    <property type="entry name" value="Type I PLP-dependent aspartate aminotransferase-like (Major domain)"/>
    <property type="match status" value="1"/>
</dbReference>
<dbReference type="NCBIfam" id="TIGR00707">
    <property type="entry name" value="argD"/>
    <property type="match status" value="1"/>
</dbReference>
<comment type="caution">
    <text evidence="5">Lacks conserved residue(s) required for the propagation of feature annotation.</text>
</comment>
<comment type="cofactor">
    <cofactor evidence="5">
        <name>pyridoxal 5'-phosphate</name>
        <dbReference type="ChEBI" id="CHEBI:597326"/>
    </cofactor>
    <text evidence="5">Binds 1 pyridoxal phosphate per subunit.</text>
</comment>
<comment type="subcellular location">
    <subcellularLocation>
        <location evidence="5">Cytoplasm</location>
    </subcellularLocation>
</comment>
<dbReference type="GO" id="GO:0042802">
    <property type="term" value="F:identical protein binding"/>
    <property type="evidence" value="ECO:0007669"/>
    <property type="project" value="TreeGrafter"/>
</dbReference>
<comment type="catalytic activity">
    <reaction evidence="5">
        <text>N(2)-acetyl-L-ornithine + 2-oxoglutarate = N-acetyl-L-glutamate 5-semialdehyde + L-glutamate</text>
        <dbReference type="Rhea" id="RHEA:18049"/>
        <dbReference type="ChEBI" id="CHEBI:16810"/>
        <dbReference type="ChEBI" id="CHEBI:29123"/>
        <dbReference type="ChEBI" id="CHEBI:29985"/>
        <dbReference type="ChEBI" id="CHEBI:57805"/>
        <dbReference type="EC" id="2.6.1.11"/>
    </reaction>
</comment>
<proteinExistence type="inferred from homology"/>
<dbReference type="PROSITE" id="PS00600">
    <property type="entry name" value="AA_TRANSFER_CLASS_3"/>
    <property type="match status" value="1"/>
</dbReference>
<dbReference type="GO" id="GO:0003992">
    <property type="term" value="F:N2-acetyl-L-ornithine:2-oxoglutarate 5-aminotransferase activity"/>
    <property type="evidence" value="ECO:0007669"/>
    <property type="project" value="UniProtKB-UniRule"/>
</dbReference>
<keyword evidence="5" id="KW-0055">Arginine biosynthesis</keyword>
<dbReference type="InterPro" id="IPR004636">
    <property type="entry name" value="AcOrn/SuccOrn_fam"/>
</dbReference>
<dbReference type="CDD" id="cd00610">
    <property type="entry name" value="OAT_like"/>
    <property type="match status" value="1"/>
</dbReference>
<organism evidence="6 7">
    <name type="scientific">Candidatus Sulfotelmatobacter kueseliae</name>
    <dbReference type="NCBI Taxonomy" id="2042962"/>
    <lineage>
        <taxon>Bacteria</taxon>
        <taxon>Pseudomonadati</taxon>
        <taxon>Acidobacteriota</taxon>
        <taxon>Terriglobia</taxon>
        <taxon>Terriglobales</taxon>
        <taxon>Candidatus Korobacteraceae</taxon>
        <taxon>Candidatus Sulfotelmatobacter</taxon>
    </lineage>
</organism>
<dbReference type="InterPro" id="IPR015424">
    <property type="entry name" value="PyrdxlP-dep_Trfase"/>
</dbReference>
<dbReference type="Pfam" id="PF00202">
    <property type="entry name" value="Aminotran_3"/>
    <property type="match status" value="1"/>
</dbReference>
<evidence type="ECO:0000256" key="1">
    <source>
        <dbReference type="ARBA" id="ARBA00022576"/>
    </source>
</evidence>
<keyword evidence="5" id="KW-0963">Cytoplasm</keyword>
<comment type="miscellaneous">
    <text evidence="5">May also have succinyldiaminopimelate aminotransferase activity, thus carrying out the corresponding step in lysine biosynthesis.</text>
</comment>
<protein>
    <recommendedName>
        <fullName evidence="5">Acetylornithine aminotransferase</fullName>
        <shortName evidence="5">ACOAT</shortName>
        <ecNumber evidence="5">2.6.1.11</ecNumber>
    </recommendedName>
</protein>
<keyword evidence="3 5" id="KW-0808">Transferase</keyword>
<dbReference type="EMBL" id="OMOD01000119">
    <property type="protein sequence ID" value="SPF39320.1"/>
    <property type="molecule type" value="Genomic_DNA"/>
</dbReference>
<dbReference type="HAMAP" id="MF_01107">
    <property type="entry name" value="ArgD_aminotrans_3"/>
    <property type="match status" value="1"/>
</dbReference>
<dbReference type="PANTHER" id="PTHR11986:SF79">
    <property type="entry name" value="ACETYLORNITHINE AMINOTRANSFERASE, MITOCHONDRIAL"/>
    <property type="match status" value="1"/>
</dbReference>
<comment type="subunit">
    <text evidence="5">Homodimer.</text>
</comment>
<comment type="similarity">
    <text evidence="5">Belongs to the class-III pyridoxal-phosphate-dependent aminotransferase family. ArgD subfamily.</text>
</comment>
<feature type="binding site" evidence="5">
    <location>
        <position position="285"/>
    </location>
    <ligand>
        <name>N(2)-acetyl-L-ornithine</name>
        <dbReference type="ChEBI" id="CHEBI:57805"/>
    </ligand>
</feature>
<dbReference type="PIRSF" id="PIRSF000521">
    <property type="entry name" value="Transaminase_4ab_Lys_Orn"/>
    <property type="match status" value="1"/>
</dbReference>
<dbReference type="PANTHER" id="PTHR11986">
    <property type="entry name" value="AMINOTRANSFERASE CLASS III"/>
    <property type="match status" value="1"/>
</dbReference>
<evidence type="ECO:0000256" key="5">
    <source>
        <dbReference type="HAMAP-Rule" id="MF_01107"/>
    </source>
</evidence>
<feature type="binding site" evidence="5">
    <location>
        <position position="146"/>
    </location>
    <ligand>
        <name>N(2)-acetyl-L-ornithine</name>
        <dbReference type="ChEBI" id="CHEBI:57805"/>
    </ligand>
</feature>
<evidence type="ECO:0000313" key="7">
    <source>
        <dbReference type="Proteomes" id="UP000238701"/>
    </source>
</evidence>
<evidence type="ECO:0000256" key="4">
    <source>
        <dbReference type="ARBA" id="ARBA00022898"/>
    </source>
</evidence>
<keyword evidence="4 5" id="KW-0663">Pyridoxal phosphate</keyword>
<keyword evidence="1 5" id="KW-0032">Aminotransferase</keyword>
<sequence length="406" mass="44127">MATFEEIAEREQQFLLQTYNRYPVVLARGKGVFVYDIEGKRYLDFVSGLGVNALGHAHPRIVKAIREQAAKLLHVSNLYYHEYQGRLAEKLCQLSGGSSGMSRVFFSNSGTEAIEGSIKLARLAGHRAGGAAKCRLVALEGSYHGRTFGALSLTGQDKHRKGFEPLLEDVTFVKQNDVEGLRAAVNDNTCAIVLEPIFGEGGIYECSGEFLGECRALADRHRAALIFDEIQCGLGRTGTIFAFQNFGVTPDMVAIAKPLAAGLPLGAFLAKEEFASAIGPGQHGTTFGGGPLTCRIALEFLAIVEEEKLLENVNRVGGYLRQELEGLVKKCPAAKEVRGRGFIQGIQLEIPARPIVDAGLAEGVLFNSTQDTVVRFLPPFLLEEKHVDKGIRVLKKLLGKKRRAAA</sequence>
<dbReference type="GO" id="GO:0030170">
    <property type="term" value="F:pyridoxal phosphate binding"/>
    <property type="evidence" value="ECO:0007669"/>
    <property type="project" value="InterPro"/>
</dbReference>
<dbReference type="InterPro" id="IPR015422">
    <property type="entry name" value="PyrdxlP-dep_Trfase_small"/>
</dbReference>
<evidence type="ECO:0000256" key="3">
    <source>
        <dbReference type="ARBA" id="ARBA00022679"/>
    </source>
</evidence>
<feature type="modified residue" description="N6-(pyridoxal phosphate)lysine" evidence="5">
    <location>
        <position position="257"/>
    </location>
</feature>
<dbReference type="GO" id="GO:0005737">
    <property type="term" value="C:cytoplasm"/>
    <property type="evidence" value="ECO:0007669"/>
    <property type="project" value="UniProtKB-SubCell"/>
</dbReference>
<dbReference type="UniPathway" id="UPA00068">
    <property type="reaction ID" value="UER00109"/>
</dbReference>
<feature type="binding site" evidence="5">
    <location>
        <begin position="110"/>
        <end position="111"/>
    </location>
    <ligand>
        <name>pyridoxal 5'-phosphate</name>
        <dbReference type="ChEBI" id="CHEBI:597326"/>
    </ligand>
</feature>
<comment type="pathway">
    <text evidence="5">Amino-acid biosynthesis; L-arginine biosynthesis; N(2)-acetyl-L-ornithine from L-glutamate: step 4/4.</text>
</comment>
<keyword evidence="2 5" id="KW-0028">Amino-acid biosynthesis</keyword>
<accession>A0A2U3KIE3</accession>
<dbReference type="InterPro" id="IPR005814">
    <property type="entry name" value="Aminotrans_3"/>
</dbReference>
<dbReference type="AlphaFoldDB" id="A0A2U3KIE3"/>
<dbReference type="InterPro" id="IPR050103">
    <property type="entry name" value="Class-III_PLP-dep_AT"/>
</dbReference>
<gene>
    <name evidence="5 6" type="primary">argD</name>
    <name evidence="6" type="ORF">SBA1_270035</name>
</gene>
<dbReference type="GO" id="GO:0006526">
    <property type="term" value="P:L-arginine biosynthetic process"/>
    <property type="evidence" value="ECO:0007669"/>
    <property type="project" value="UniProtKB-UniRule"/>
</dbReference>
<dbReference type="SUPFAM" id="SSF53383">
    <property type="entry name" value="PLP-dependent transferases"/>
    <property type="match status" value="1"/>
</dbReference>
<dbReference type="OrthoDB" id="9807885at2"/>
<dbReference type="InterPro" id="IPR049704">
    <property type="entry name" value="Aminotrans_3_PPA_site"/>
</dbReference>
<name>A0A2U3KIE3_9BACT</name>
<dbReference type="Proteomes" id="UP000238701">
    <property type="component" value="Unassembled WGS sequence"/>
</dbReference>
<dbReference type="Gene3D" id="3.90.1150.10">
    <property type="entry name" value="Aspartate Aminotransferase, domain 1"/>
    <property type="match status" value="1"/>
</dbReference>
<feature type="binding site" evidence="5">
    <location>
        <begin position="228"/>
        <end position="231"/>
    </location>
    <ligand>
        <name>pyridoxal 5'-phosphate</name>
        <dbReference type="ChEBI" id="CHEBI:597326"/>
    </ligand>
</feature>
<dbReference type="FunFam" id="3.40.640.10:FF:000004">
    <property type="entry name" value="Acetylornithine aminotransferase"/>
    <property type="match status" value="1"/>
</dbReference>
<reference evidence="7" key="1">
    <citation type="submission" date="2018-02" db="EMBL/GenBank/DDBJ databases">
        <authorList>
            <person name="Hausmann B."/>
        </authorList>
    </citation>
    <scope>NUCLEOTIDE SEQUENCE [LARGE SCALE GENOMIC DNA]</scope>
    <source>
        <strain evidence="7">Peat soil MAG SbA1</strain>
    </source>
</reference>
<dbReference type="NCBIfam" id="NF002325">
    <property type="entry name" value="PRK01278.1"/>
    <property type="match status" value="1"/>
</dbReference>
<dbReference type="EC" id="2.6.1.11" evidence="5"/>
<evidence type="ECO:0000256" key="2">
    <source>
        <dbReference type="ARBA" id="ARBA00022605"/>
    </source>
</evidence>
<evidence type="ECO:0000313" key="6">
    <source>
        <dbReference type="EMBL" id="SPF39320.1"/>
    </source>
</evidence>
<dbReference type="InterPro" id="IPR015421">
    <property type="entry name" value="PyrdxlP-dep_Trfase_major"/>
</dbReference>